<evidence type="ECO:0000256" key="8">
    <source>
        <dbReference type="ARBA" id="ARBA00049339"/>
    </source>
</evidence>
<protein>
    <recommendedName>
        <fullName evidence="9">Arginine--tRNA ligase</fullName>
        <ecNumber evidence="9">6.1.1.19</ecNumber>
    </recommendedName>
    <alternativeName>
        <fullName evidence="9">Arginyl-tRNA synthetase</fullName>
        <shortName evidence="9">ArgRS</shortName>
    </alternativeName>
</protein>
<dbReference type="Gene3D" id="1.10.730.10">
    <property type="entry name" value="Isoleucyl-tRNA Synthetase, Domain 1"/>
    <property type="match status" value="1"/>
</dbReference>
<reference evidence="14" key="1">
    <citation type="submission" date="2017-09" db="EMBL/GenBank/DDBJ databases">
        <title>Depth-based differentiation of microbial function through sediment-hosted aquifers and enrichment of novel symbionts in the deep terrestrial subsurface.</title>
        <authorList>
            <person name="Probst A.J."/>
            <person name="Ladd B."/>
            <person name="Jarett J.K."/>
            <person name="Geller-Mcgrath D.E."/>
            <person name="Sieber C.M.K."/>
            <person name="Emerson J.B."/>
            <person name="Anantharaman K."/>
            <person name="Thomas B.C."/>
            <person name="Malmstrom R."/>
            <person name="Stieglmeier M."/>
            <person name="Klingl A."/>
            <person name="Woyke T."/>
            <person name="Ryan C.M."/>
            <person name="Banfield J.F."/>
        </authorList>
    </citation>
    <scope>NUCLEOTIDE SEQUENCE [LARGE SCALE GENOMIC DNA]</scope>
</reference>
<dbReference type="InterPro" id="IPR036695">
    <property type="entry name" value="Arg-tRNA-synth_N_sf"/>
</dbReference>
<comment type="caution">
    <text evidence="13">The sequence shown here is derived from an EMBL/GenBank/DDBJ whole genome shotgun (WGS) entry which is preliminary data.</text>
</comment>
<dbReference type="GO" id="GO:0005737">
    <property type="term" value="C:cytoplasm"/>
    <property type="evidence" value="ECO:0007669"/>
    <property type="project" value="UniProtKB-SubCell"/>
</dbReference>
<dbReference type="PROSITE" id="PS00178">
    <property type="entry name" value="AA_TRNA_LIGASE_I"/>
    <property type="match status" value="1"/>
</dbReference>
<name>A0A2M6WY99_9BACT</name>
<evidence type="ECO:0000259" key="12">
    <source>
        <dbReference type="SMART" id="SM01016"/>
    </source>
</evidence>
<keyword evidence="5 9" id="KW-0067">ATP-binding</keyword>
<dbReference type="Pfam" id="PF05746">
    <property type="entry name" value="DALR_1"/>
    <property type="match status" value="1"/>
</dbReference>
<evidence type="ECO:0000256" key="2">
    <source>
        <dbReference type="ARBA" id="ARBA00022490"/>
    </source>
</evidence>
<keyword evidence="3 9" id="KW-0436">Ligase</keyword>
<comment type="subunit">
    <text evidence="9">Monomer.</text>
</comment>
<dbReference type="PANTHER" id="PTHR11956:SF5">
    <property type="entry name" value="ARGININE--TRNA LIGASE, CYTOPLASMIC"/>
    <property type="match status" value="1"/>
</dbReference>
<dbReference type="InterPro" id="IPR009080">
    <property type="entry name" value="tRNAsynth_Ia_anticodon-bd"/>
</dbReference>
<dbReference type="SMART" id="SM01016">
    <property type="entry name" value="Arg_tRNA_synt_N"/>
    <property type="match status" value="1"/>
</dbReference>
<dbReference type="InterPro" id="IPR008909">
    <property type="entry name" value="DALR_anticod-bd"/>
</dbReference>
<dbReference type="Pfam" id="PF03485">
    <property type="entry name" value="Arg_tRNA_synt_N"/>
    <property type="match status" value="1"/>
</dbReference>
<dbReference type="AlphaFoldDB" id="A0A2M6WY99"/>
<keyword evidence="6 9" id="KW-0648">Protein biosynthesis</keyword>
<proteinExistence type="inferred from homology"/>
<dbReference type="GO" id="GO:0004814">
    <property type="term" value="F:arginine-tRNA ligase activity"/>
    <property type="evidence" value="ECO:0007669"/>
    <property type="project" value="UniProtKB-UniRule"/>
</dbReference>
<comment type="similarity">
    <text evidence="1 9 10">Belongs to the class-I aminoacyl-tRNA synthetase family.</text>
</comment>
<dbReference type="InterPro" id="IPR001278">
    <property type="entry name" value="Arg-tRNA-ligase"/>
</dbReference>
<dbReference type="SUPFAM" id="SSF55190">
    <property type="entry name" value="Arginyl-tRNA synthetase (ArgRS), N-terminal 'additional' domain"/>
    <property type="match status" value="1"/>
</dbReference>
<dbReference type="GO" id="GO:0005524">
    <property type="term" value="F:ATP binding"/>
    <property type="evidence" value="ECO:0007669"/>
    <property type="project" value="UniProtKB-UniRule"/>
</dbReference>
<feature type="domain" description="Arginyl tRNA synthetase N-terminal" evidence="12">
    <location>
        <begin position="2"/>
        <end position="96"/>
    </location>
</feature>
<dbReference type="InterPro" id="IPR014729">
    <property type="entry name" value="Rossmann-like_a/b/a_fold"/>
</dbReference>
<dbReference type="Gene3D" id="3.40.50.620">
    <property type="entry name" value="HUPs"/>
    <property type="match status" value="1"/>
</dbReference>
<sequence>MVNLRTALAADIAGGAAAAGAAGALAVPELAAADVTIERTDRESRGDYASPIALRLAKHCGRPPMEIARVIADYMEKKDYVGRITVAAPGYLNFWLNPGWLTARLDNVVEEDIRAEFTLGSGRQVNLEYISANPTGPLTLGNVRAAFSADTLANVLAYVGYNVTREYYLNDAGRQVRVLGESVLRRLLQAAGHTVSYSDELYQGDYIQDLAAATAEYFTEVESRTFTPEDLDDPAAITAVATYAVQLVVAMIKRQVEEDLRISFDVWTSEAAMRENGSVEEAMDGLRQRGVVYKKGGAVYLQTTKFGDSDDRVLVKSDGEYAYIMPDIAYHRNKFERGYQLIFTFVGADHQGHGPKLRAAMAALGYDVDRLHIMTAQWMRLVRKGLPVKLSKRRGEVVGPGELIGEVGYDAARFFMVQHALTTHMDFDLDLAQERSERNPVYYVQYAYVRMQSILRQAKERGVLTAVGEEMPLDDRPALTHTLELALLRHLYRFPEVVEEIAVSFVVHELVYYANELAKAIHVFYRHVPVLAAEEPALVRGRLQLVLASRKVLGEVLDLLGISKPDIM</sequence>
<evidence type="ECO:0000256" key="1">
    <source>
        <dbReference type="ARBA" id="ARBA00005594"/>
    </source>
</evidence>
<dbReference type="Pfam" id="PF00750">
    <property type="entry name" value="tRNA-synt_1d"/>
    <property type="match status" value="1"/>
</dbReference>
<evidence type="ECO:0000256" key="3">
    <source>
        <dbReference type="ARBA" id="ARBA00022598"/>
    </source>
</evidence>
<evidence type="ECO:0000259" key="11">
    <source>
        <dbReference type="SMART" id="SM00836"/>
    </source>
</evidence>
<dbReference type="PANTHER" id="PTHR11956">
    <property type="entry name" value="ARGINYL-TRNA SYNTHETASE"/>
    <property type="match status" value="1"/>
</dbReference>
<feature type="domain" description="DALR anticodon binding" evidence="11">
    <location>
        <begin position="444"/>
        <end position="568"/>
    </location>
</feature>
<evidence type="ECO:0000256" key="4">
    <source>
        <dbReference type="ARBA" id="ARBA00022741"/>
    </source>
</evidence>
<dbReference type="SUPFAM" id="SSF47323">
    <property type="entry name" value="Anticodon-binding domain of a subclass of class I aminoacyl-tRNA synthetases"/>
    <property type="match status" value="1"/>
</dbReference>
<dbReference type="SUPFAM" id="SSF52374">
    <property type="entry name" value="Nucleotidylyl transferase"/>
    <property type="match status" value="1"/>
</dbReference>
<comment type="subcellular location">
    <subcellularLocation>
        <location evidence="9">Cytoplasm</location>
    </subcellularLocation>
</comment>
<dbReference type="PRINTS" id="PR01038">
    <property type="entry name" value="TRNASYNTHARG"/>
</dbReference>
<dbReference type="InterPro" id="IPR035684">
    <property type="entry name" value="ArgRS_core"/>
</dbReference>
<keyword evidence="2 9" id="KW-0963">Cytoplasm</keyword>
<evidence type="ECO:0000256" key="6">
    <source>
        <dbReference type="ARBA" id="ARBA00022917"/>
    </source>
</evidence>
<dbReference type="GO" id="GO:0006420">
    <property type="term" value="P:arginyl-tRNA aminoacylation"/>
    <property type="evidence" value="ECO:0007669"/>
    <property type="project" value="UniProtKB-UniRule"/>
</dbReference>
<dbReference type="EC" id="6.1.1.19" evidence="9"/>
<keyword evidence="4 9" id="KW-0547">Nucleotide-binding</keyword>
<dbReference type="InterPro" id="IPR005148">
    <property type="entry name" value="Arg-tRNA-synth_N"/>
</dbReference>
<keyword evidence="7 9" id="KW-0030">Aminoacyl-tRNA synthetase</keyword>
<accession>A0A2M6WY99</accession>
<gene>
    <name evidence="9" type="primary">argS</name>
    <name evidence="13" type="ORF">COT71_04340</name>
</gene>
<dbReference type="Gene3D" id="3.30.1360.70">
    <property type="entry name" value="Arginyl tRNA synthetase N-terminal domain"/>
    <property type="match status" value="1"/>
</dbReference>
<dbReference type="SMART" id="SM00836">
    <property type="entry name" value="DALR_1"/>
    <property type="match status" value="1"/>
</dbReference>
<evidence type="ECO:0000256" key="9">
    <source>
        <dbReference type="HAMAP-Rule" id="MF_00123"/>
    </source>
</evidence>
<dbReference type="CDD" id="cd00671">
    <property type="entry name" value="ArgRS_core"/>
    <property type="match status" value="1"/>
</dbReference>
<dbReference type="InterPro" id="IPR001412">
    <property type="entry name" value="aa-tRNA-synth_I_CS"/>
</dbReference>
<evidence type="ECO:0000256" key="10">
    <source>
        <dbReference type="RuleBase" id="RU363038"/>
    </source>
</evidence>
<evidence type="ECO:0000256" key="7">
    <source>
        <dbReference type="ARBA" id="ARBA00023146"/>
    </source>
</evidence>
<dbReference type="Proteomes" id="UP000230731">
    <property type="component" value="Unassembled WGS sequence"/>
</dbReference>
<dbReference type="NCBIfam" id="TIGR00456">
    <property type="entry name" value="argS"/>
    <property type="match status" value="1"/>
</dbReference>
<evidence type="ECO:0000313" key="13">
    <source>
        <dbReference type="EMBL" id="PIT97759.1"/>
    </source>
</evidence>
<organism evidence="13 14">
    <name type="scientific">Candidatus Andersenbacteria bacterium CG10_big_fil_rev_8_21_14_0_10_54_11</name>
    <dbReference type="NCBI Taxonomy" id="1974485"/>
    <lineage>
        <taxon>Bacteria</taxon>
        <taxon>Candidatus Anderseniibacteriota</taxon>
    </lineage>
</organism>
<evidence type="ECO:0000313" key="14">
    <source>
        <dbReference type="Proteomes" id="UP000230731"/>
    </source>
</evidence>
<evidence type="ECO:0000256" key="5">
    <source>
        <dbReference type="ARBA" id="ARBA00022840"/>
    </source>
</evidence>
<dbReference type="EMBL" id="PEZP01000047">
    <property type="protein sequence ID" value="PIT97759.1"/>
    <property type="molecule type" value="Genomic_DNA"/>
</dbReference>
<feature type="short sequence motif" description="'HIGH' region" evidence="9">
    <location>
        <begin position="132"/>
        <end position="142"/>
    </location>
</feature>
<comment type="catalytic activity">
    <reaction evidence="8 9">
        <text>tRNA(Arg) + L-arginine + ATP = L-arginyl-tRNA(Arg) + AMP + diphosphate</text>
        <dbReference type="Rhea" id="RHEA:20301"/>
        <dbReference type="Rhea" id="RHEA-COMP:9658"/>
        <dbReference type="Rhea" id="RHEA-COMP:9673"/>
        <dbReference type="ChEBI" id="CHEBI:30616"/>
        <dbReference type="ChEBI" id="CHEBI:32682"/>
        <dbReference type="ChEBI" id="CHEBI:33019"/>
        <dbReference type="ChEBI" id="CHEBI:78442"/>
        <dbReference type="ChEBI" id="CHEBI:78513"/>
        <dbReference type="ChEBI" id="CHEBI:456215"/>
        <dbReference type="EC" id="6.1.1.19"/>
    </reaction>
</comment>
<dbReference type="HAMAP" id="MF_00123">
    <property type="entry name" value="Arg_tRNA_synth"/>
    <property type="match status" value="1"/>
</dbReference>